<comment type="subcellular location">
    <subcellularLocation>
        <location evidence="8">Cytoplasm</location>
    </subcellularLocation>
</comment>
<name>A0A1Y5T3R0_9RHOB</name>
<dbReference type="InterPro" id="IPR001114">
    <property type="entry name" value="Adenylosuccinate_synthetase"/>
</dbReference>
<evidence type="ECO:0000256" key="1">
    <source>
        <dbReference type="ARBA" id="ARBA00011738"/>
    </source>
</evidence>
<dbReference type="UniPathway" id="UPA00075">
    <property type="reaction ID" value="UER00335"/>
</dbReference>
<dbReference type="NCBIfam" id="NF002223">
    <property type="entry name" value="PRK01117.1"/>
    <property type="match status" value="1"/>
</dbReference>
<evidence type="ECO:0000313" key="11">
    <source>
        <dbReference type="EMBL" id="SLN55068.1"/>
    </source>
</evidence>
<comment type="function">
    <text evidence="8">Plays an important role in the de novo pathway of purine nucleotide biosynthesis. Catalyzes the first committed step in the biosynthesis of AMP from IMP.</text>
</comment>
<feature type="binding site" evidence="8">
    <location>
        <begin position="331"/>
        <end position="333"/>
    </location>
    <ligand>
        <name>GTP</name>
        <dbReference type="ChEBI" id="CHEBI:37565"/>
    </ligand>
</feature>
<feature type="binding site" evidence="8">
    <location>
        <begin position="413"/>
        <end position="415"/>
    </location>
    <ligand>
        <name>GTP</name>
        <dbReference type="ChEBI" id="CHEBI:37565"/>
    </ligand>
</feature>
<dbReference type="InterPro" id="IPR027417">
    <property type="entry name" value="P-loop_NTPase"/>
</dbReference>
<keyword evidence="7 8" id="KW-0342">GTP-binding</keyword>
<keyword evidence="5 8" id="KW-0658">Purine biosynthesis</keyword>
<evidence type="ECO:0000256" key="10">
    <source>
        <dbReference type="RuleBase" id="RU000520"/>
    </source>
</evidence>
<gene>
    <name evidence="8 11" type="primary">purA</name>
    <name evidence="11" type="ORF">PAM7066_02624</name>
</gene>
<sequence length="430" mass="46703">MANVAVIGAQWGDEGKGKIVDWLSERADVIVRFQGGHNAGHTLVIDGTVYKLHALPSGVVRKGKLSVIGNGVVLDPWHLVREIEAIRAQGVEITPDTLMIAENTPLILPFHGELDRAREGQTAVAKIGTTGRGIGPAYEDKVGRRVIRVADLADEATLALRVDRALVHHNALRSGLGLEPIDRDGLIAELREIAPQILPFAKPVWRELDQAKREGKRILFEGAQGALLDIDFGTYPYVTSSNVIAGQAATGSGLGPDAVEFTLGIVKAYTTRVGEGPFPTELHDVDGERLGERGHEFGTTTGRKRRCGWFDACLVRQTAATSGMHGIALTKLDVLDGFERIKVCTGYDLDGERLDYLPTASEAQSRCTPVYEEMEGWTESTEGARSWADLPAGAIKYVRRIEELIGCPVALLSTSPERDDTILVTDPFRD</sequence>
<feature type="binding site" evidence="8">
    <location>
        <position position="40"/>
    </location>
    <ligand>
        <name>Mg(2+)</name>
        <dbReference type="ChEBI" id="CHEBI:18420"/>
    </ligand>
</feature>
<feature type="binding site" description="in other chain" evidence="8">
    <location>
        <position position="303"/>
    </location>
    <ligand>
        <name>IMP</name>
        <dbReference type="ChEBI" id="CHEBI:58053"/>
        <note>ligand shared between dimeric partners</note>
    </ligand>
</feature>
<dbReference type="FunFam" id="3.90.170.10:FF:000001">
    <property type="entry name" value="Adenylosuccinate synthetase"/>
    <property type="match status" value="1"/>
</dbReference>
<dbReference type="InterPro" id="IPR042111">
    <property type="entry name" value="Adenylosuccinate_synth_dom3"/>
</dbReference>
<dbReference type="InterPro" id="IPR033128">
    <property type="entry name" value="Adenylosuccin_syn_Lys_AS"/>
</dbReference>
<dbReference type="PANTHER" id="PTHR11846:SF0">
    <property type="entry name" value="ADENYLOSUCCINATE SYNTHETASE"/>
    <property type="match status" value="1"/>
</dbReference>
<dbReference type="PANTHER" id="PTHR11846">
    <property type="entry name" value="ADENYLOSUCCINATE SYNTHETASE"/>
    <property type="match status" value="1"/>
</dbReference>
<comment type="catalytic activity">
    <reaction evidence="8 10">
        <text>IMP + L-aspartate + GTP = N(6)-(1,2-dicarboxyethyl)-AMP + GDP + phosphate + 2 H(+)</text>
        <dbReference type="Rhea" id="RHEA:15753"/>
        <dbReference type="ChEBI" id="CHEBI:15378"/>
        <dbReference type="ChEBI" id="CHEBI:29991"/>
        <dbReference type="ChEBI" id="CHEBI:37565"/>
        <dbReference type="ChEBI" id="CHEBI:43474"/>
        <dbReference type="ChEBI" id="CHEBI:57567"/>
        <dbReference type="ChEBI" id="CHEBI:58053"/>
        <dbReference type="ChEBI" id="CHEBI:58189"/>
        <dbReference type="EC" id="6.3.4.4"/>
    </reaction>
</comment>
<dbReference type="GO" id="GO:0044208">
    <property type="term" value="P:'de novo' AMP biosynthetic process"/>
    <property type="evidence" value="ECO:0007669"/>
    <property type="project" value="UniProtKB-UniRule"/>
</dbReference>
<comment type="cofactor">
    <cofactor evidence="8">
        <name>Mg(2+)</name>
        <dbReference type="ChEBI" id="CHEBI:18420"/>
    </cofactor>
    <text evidence="8">Binds 1 Mg(2+) ion per subunit.</text>
</comment>
<proteinExistence type="inferred from homology"/>
<dbReference type="AlphaFoldDB" id="A0A1Y5T3R0"/>
<feature type="binding site" description="in other chain" evidence="8">
    <location>
        <begin position="13"/>
        <end position="16"/>
    </location>
    <ligand>
        <name>IMP</name>
        <dbReference type="ChEBI" id="CHEBI:58053"/>
        <note>ligand shared between dimeric partners</note>
    </ligand>
</feature>
<dbReference type="EC" id="6.3.4.4" evidence="8 10"/>
<dbReference type="OrthoDB" id="9807553at2"/>
<evidence type="ECO:0000256" key="4">
    <source>
        <dbReference type="ARBA" id="ARBA00022741"/>
    </source>
</evidence>
<evidence type="ECO:0000256" key="7">
    <source>
        <dbReference type="ARBA" id="ARBA00023134"/>
    </source>
</evidence>
<evidence type="ECO:0000256" key="8">
    <source>
        <dbReference type="HAMAP-Rule" id="MF_00011"/>
    </source>
</evidence>
<dbReference type="InterPro" id="IPR042110">
    <property type="entry name" value="Adenylosuccinate_synth_dom2"/>
</dbReference>
<feature type="binding site" evidence="8">
    <location>
        <begin position="40"/>
        <end position="42"/>
    </location>
    <ligand>
        <name>GTP</name>
        <dbReference type="ChEBI" id="CHEBI:37565"/>
    </ligand>
</feature>
<dbReference type="PROSITE" id="PS00513">
    <property type="entry name" value="ADENYLOSUCCIN_SYN_2"/>
    <property type="match status" value="1"/>
</dbReference>
<dbReference type="Pfam" id="PF00709">
    <property type="entry name" value="Adenylsucc_synt"/>
    <property type="match status" value="1"/>
</dbReference>
<dbReference type="GO" id="GO:0005737">
    <property type="term" value="C:cytoplasm"/>
    <property type="evidence" value="ECO:0007669"/>
    <property type="project" value="UniProtKB-SubCell"/>
</dbReference>
<feature type="binding site" evidence="8">
    <location>
        <position position="13"/>
    </location>
    <ligand>
        <name>Mg(2+)</name>
        <dbReference type="ChEBI" id="CHEBI:18420"/>
    </ligand>
</feature>
<dbReference type="NCBIfam" id="TIGR00184">
    <property type="entry name" value="purA"/>
    <property type="match status" value="1"/>
</dbReference>
<keyword evidence="2 8" id="KW-0436">Ligase</keyword>
<feature type="binding site" description="in other chain" evidence="8">
    <location>
        <position position="224"/>
    </location>
    <ligand>
        <name>IMP</name>
        <dbReference type="ChEBI" id="CHEBI:58053"/>
        <note>ligand shared between dimeric partners</note>
    </ligand>
</feature>
<comment type="similarity">
    <text evidence="8 10">Belongs to the adenylosuccinate synthetase family.</text>
</comment>
<dbReference type="Gene3D" id="1.10.300.10">
    <property type="entry name" value="Adenylosuccinate Synthetase, subunit A, domain 2"/>
    <property type="match status" value="1"/>
</dbReference>
<dbReference type="HAMAP" id="MF_00011">
    <property type="entry name" value="Adenylosucc_synth"/>
    <property type="match status" value="1"/>
</dbReference>
<dbReference type="GO" id="GO:0046040">
    <property type="term" value="P:IMP metabolic process"/>
    <property type="evidence" value="ECO:0007669"/>
    <property type="project" value="TreeGrafter"/>
</dbReference>
<evidence type="ECO:0000313" key="12">
    <source>
        <dbReference type="Proteomes" id="UP000193870"/>
    </source>
</evidence>
<evidence type="ECO:0000256" key="5">
    <source>
        <dbReference type="ARBA" id="ARBA00022755"/>
    </source>
</evidence>
<dbReference type="InterPro" id="IPR018220">
    <property type="entry name" value="Adenylosuccin_syn_GTP-bd"/>
</dbReference>
<comment type="subunit">
    <text evidence="1 8">Homodimer.</text>
</comment>
<dbReference type="GO" id="GO:0004019">
    <property type="term" value="F:adenylosuccinate synthase activity"/>
    <property type="evidence" value="ECO:0007669"/>
    <property type="project" value="UniProtKB-UniRule"/>
</dbReference>
<feature type="active site" description="Proton donor" evidence="8">
    <location>
        <position position="41"/>
    </location>
</feature>
<dbReference type="InterPro" id="IPR042109">
    <property type="entry name" value="Adenylosuccinate_synth_dom1"/>
</dbReference>
<feature type="active site" description="Proton acceptor" evidence="8">
    <location>
        <position position="13"/>
    </location>
</feature>
<keyword evidence="8" id="KW-0963">Cytoplasm</keyword>
<organism evidence="11 12">
    <name type="scientific">Palleronia marisminoris</name>
    <dbReference type="NCBI Taxonomy" id="315423"/>
    <lineage>
        <taxon>Bacteria</taxon>
        <taxon>Pseudomonadati</taxon>
        <taxon>Pseudomonadota</taxon>
        <taxon>Alphaproteobacteria</taxon>
        <taxon>Rhodobacterales</taxon>
        <taxon>Roseobacteraceae</taxon>
        <taxon>Palleronia</taxon>
    </lineage>
</organism>
<dbReference type="FunFam" id="1.10.300.10:FF:000001">
    <property type="entry name" value="Adenylosuccinate synthetase"/>
    <property type="match status" value="1"/>
</dbReference>
<feature type="binding site" evidence="8">
    <location>
        <position position="144"/>
    </location>
    <ligand>
        <name>IMP</name>
        <dbReference type="ChEBI" id="CHEBI:58053"/>
        <note>ligand shared between dimeric partners</note>
    </ligand>
</feature>
<feature type="binding site" evidence="8">
    <location>
        <begin position="12"/>
        <end position="18"/>
    </location>
    <ligand>
        <name>GTP</name>
        <dbReference type="ChEBI" id="CHEBI:37565"/>
    </ligand>
</feature>
<dbReference type="GO" id="GO:0000287">
    <property type="term" value="F:magnesium ion binding"/>
    <property type="evidence" value="ECO:0007669"/>
    <property type="project" value="UniProtKB-UniRule"/>
</dbReference>
<evidence type="ECO:0000256" key="9">
    <source>
        <dbReference type="PROSITE-ProRule" id="PRU10134"/>
    </source>
</evidence>
<evidence type="ECO:0000256" key="3">
    <source>
        <dbReference type="ARBA" id="ARBA00022723"/>
    </source>
</evidence>
<dbReference type="PROSITE" id="PS01266">
    <property type="entry name" value="ADENYLOSUCCIN_SYN_1"/>
    <property type="match status" value="1"/>
</dbReference>
<keyword evidence="4 8" id="KW-0547">Nucleotide-binding</keyword>
<feature type="binding site" evidence="8">
    <location>
        <begin position="299"/>
        <end position="305"/>
    </location>
    <ligand>
        <name>substrate</name>
    </ligand>
</feature>
<feature type="binding site" description="in other chain" evidence="8">
    <location>
        <position position="130"/>
    </location>
    <ligand>
        <name>IMP</name>
        <dbReference type="ChEBI" id="CHEBI:58053"/>
        <note>ligand shared between dimeric partners</note>
    </ligand>
</feature>
<dbReference type="SMART" id="SM00788">
    <property type="entry name" value="Adenylsucc_synt"/>
    <property type="match status" value="1"/>
</dbReference>
<feature type="binding site" evidence="8">
    <location>
        <position position="305"/>
    </location>
    <ligand>
        <name>GTP</name>
        <dbReference type="ChEBI" id="CHEBI:37565"/>
    </ligand>
</feature>
<feature type="binding site" description="in other chain" evidence="8">
    <location>
        <begin position="38"/>
        <end position="41"/>
    </location>
    <ligand>
        <name>IMP</name>
        <dbReference type="ChEBI" id="CHEBI:58053"/>
        <note>ligand shared between dimeric partners</note>
    </ligand>
</feature>
<keyword evidence="3 8" id="KW-0479">Metal-binding</keyword>
<comment type="pathway">
    <text evidence="8 10">Purine metabolism; AMP biosynthesis via de novo pathway; AMP from IMP: step 1/2.</text>
</comment>
<evidence type="ECO:0000256" key="2">
    <source>
        <dbReference type="ARBA" id="ARBA00022598"/>
    </source>
</evidence>
<dbReference type="EMBL" id="FWFV01000007">
    <property type="protein sequence ID" value="SLN55068.1"/>
    <property type="molecule type" value="Genomic_DNA"/>
</dbReference>
<accession>A0A1Y5T3R0</accession>
<dbReference type="GO" id="GO:0005525">
    <property type="term" value="F:GTP binding"/>
    <property type="evidence" value="ECO:0007669"/>
    <property type="project" value="UniProtKB-UniRule"/>
</dbReference>
<dbReference type="RefSeq" id="WP_085854620.1">
    <property type="nucleotide sequence ID" value="NZ_FOPF01000007.1"/>
</dbReference>
<dbReference type="Gene3D" id="3.90.170.10">
    <property type="entry name" value="Adenylosuccinate Synthetase, subunit A, domain 3"/>
    <property type="match status" value="1"/>
</dbReference>
<evidence type="ECO:0000256" key="6">
    <source>
        <dbReference type="ARBA" id="ARBA00022842"/>
    </source>
</evidence>
<keyword evidence="12" id="KW-1185">Reference proteome</keyword>
<keyword evidence="6 8" id="KW-0460">Magnesium</keyword>
<dbReference type="SUPFAM" id="SSF52540">
    <property type="entry name" value="P-loop containing nucleoside triphosphate hydrolases"/>
    <property type="match status" value="1"/>
</dbReference>
<feature type="active site" evidence="9">
    <location>
        <position position="141"/>
    </location>
</feature>
<dbReference type="Gene3D" id="3.40.440.10">
    <property type="entry name" value="Adenylosuccinate Synthetase, subunit A, domain 1"/>
    <property type="match status" value="1"/>
</dbReference>
<feature type="binding site" description="in other chain" evidence="8">
    <location>
        <position position="239"/>
    </location>
    <ligand>
        <name>IMP</name>
        <dbReference type="ChEBI" id="CHEBI:58053"/>
        <note>ligand shared between dimeric partners</note>
    </ligand>
</feature>
<dbReference type="Proteomes" id="UP000193870">
    <property type="component" value="Unassembled WGS sequence"/>
</dbReference>
<protein>
    <recommendedName>
        <fullName evidence="8 10">Adenylosuccinate synthetase</fullName>
        <shortName evidence="8">AMPSase</shortName>
        <shortName evidence="8">AdSS</shortName>
        <ecNumber evidence="8 10">6.3.4.4</ecNumber>
    </recommendedName>
    <alternativeName>
        <fullName evidence="8">IMP--aspartate ligase</fullName>
    </alternativeName>
</protein>
<reference evidence="11 12" key="1">
    <citation type="submission" date="2017-03" db="EMBL/GenBank/DDBJ databases">
        <authorList>
            <person name="Afonso C.L."/>
            <person name="Miller P.J."/>
            <person name="Scott M.A."/>
            <person name="Spackman E."/>
            <person name="Goraichik I."/>
            <person name="Dimitrov K.M."/>
            <person name="Suarez D.L."/>
            <person name="Swayne D.E."/>
        </authorList>
    </citation>
    <scope>NUCLEOTIDE SEQUENCE [LARGE SCALE GENOMIC DNA]</scope>
    <source>
        <strain evidence="11 12">CECT 7066</strain>
    </source>
</reference>
<dbReference type="STRING" id="315423.SAMN04488020_107151"/>
<dbReference type="CDD" id="cd03108">
    <property type="entry name" value="AdSS"/>
    <property type="match status" value="1"/>
</dbReference>